<gene>
    <name evidence="1" type="ORF">OESDEN_02011</name>
</gene>
<dbReference type="InterPro" id="IPR036598">
    <property type="entry name" value="GOLD_dom_sf"/>
</dbReference>
<evidence type="ECO:0000313" key="1">
    <source>
        <dbReference type="EMBL" id="KHJ98002.1"/>
    </source>
</evidence>
<dbReference type="EMBL" id="KN549369">
    <property type="protein sequence ID" value="KHJ98002.1"/>
    <property type="molecule type" value="Genomic_DNA"/>
</dbReference>
<name>A0A0B1TQ97_OESDE</name>
<accession>A0A0B1TQ97</accession>
<reference evidence="1 2" key="1">
    <citation type="submission" date="2014-03" db="EMBL/GenBank/DDBJ databases">
        <title>Draft genome of the hookworm Oesophagostomum dentatum.</title>
        <authorList>
            <person name="Mitreva M."/>
        </authorList>
    </citation>
    <scope>NUCLEOTIDE SEQUENCE [LARGE SCALE GENOMIC DNA]</scope>
    <source>
        <strain evidence="1 2">OD-Hann</strain>
    </source>
</reference>
<dbReference type="SUPFAM" id="SSF101576">
    <property type="entry name" value="Supernatant protein factor (SPF), C-terminal domain"/>
    <property type="match status" value="1"/>
</dbReference>
<protein>
    <submittedName>
        <fullName evidence="1">Uncharacterized protein</fullName>
    </submittedName>
</protein>
<feature type="non-terminal residue" evidence="1">
    <location>
        <position position="62"/>
    </location>
</feature>
<dbReference type="Proteomes" id="UP000053660">
    <property type="component" value="Unassembled WGS sequence"/>
</dbReference>
<dbReference type="OrthoDB" id="1434354at2759"/>
<keyword evidence="2" id="KW-1185">Reference proteome</keyword>
<dbReference type="AlphaFoldDB" id="A0A0B1TQ97"/>
<proteinExistence type="predicted"/>
<evidence type="ECO:0000313" key="2">
    <source>
        <dbReference type="Proteomes" id="UP000053660"/>
    </source>
</evidence>
<sequence length="62" mass="7219">MNAFISWSVFDLFSLKVWGEKGRTFRWIWRVGSGDIDFGVQKDGEMAFPTFRSTTEFHPEIG</sequence>
<organism evidence="1 2">
    <name type="scientific">Oesophagostomum dentatum</name>
    <name type="common">Nodular worm</name>
    <dbReference type="NCBI Taxonomy" id="61180"/>
    <lineage>
        <taxon>Eukaryota</taxon>
        <taxon>Metazoa</taxon>
        <taxon>Ecdysozoa</taxon>
        <taxon>Nematoda</taxon>
        <taxon>Chromadorea</taxon>
        <taxon>Rhabditida</taxon>
        <taxon>Rhabditina</taxon>
        <taxon>Rhabditomorpha</taxon>
        <taxon>Strongyloidea</taxon>
        <taxon>Strongylidae</taxon>
        <taxon>Oesophagostomum</taxon>
    </lineage>
</organism>